<feature type="binding site" evidence="8">
    <location>
        <begin position="41"/>
        <end position="43"/>
    </location>
    <ligand>
        <name>GTP</name>
        <dbReference type="ChEBI" id="CHEBI:37565"/>
    </ligand>
</feature>
<comment type="subcellular location">
    <subcellularLocation>
        <location evidence="8">Cytoplasm</location>
    </subcellularLocation>
</comment>
<feature type="binding site" description="in other chain" evidence="8">
    <location>
        <position position="304"/>
    </location>
    <ligand>
        <name>IMP</name>
        <dbReference type="ChEBI" id="CHEBI:58053"/>
        <note>ligand shared between dimeric partners</note>
    </ligand>
</feature>
<dbReference type="GO" id="GO:0044208">
    <property type="term" value="P:'de novo' AMP biosynthetic process"/>
    <property type="evidence" value="ECO:0007669"/>
    <property type="project" value="UniProtKB-UniRule"/>
</dbReference>
<dbReference type="Gene3D" id="3.40.440.10">
    <property type="entry name" value="Adenylosuccinate Synthetase, subunit A, domain 1"/>
    <property type="match status" value="1"/>
</dbReference>
<keyword evidence="5 8" id="KW-0658">Purine biosynthesis</keyword>
<dbReference type="GO" id="GO:0046040">
    <property type="term" value="P:IMP metabolic process"/>
    <property type="evidence" value="ECO:0007669"/>
    <property type="project" value="TreeGrafter"/>
</dbReference>
<feature type="binding site" evidence="8">
    <location>
        <begin position="13"/>
        <end position="19"/>
    </location>
    <ligand>
        <name>GTP</name>
        <dbReference type="ChEBI" id="CHEBI:37565"/>
    </ligand>
</feature>
<comment type="similarity">
    <text evidence="8 10">Belongs to the adenylosuccinate synthetase family.</text>
</comment>
<dbReference type="NCBIfam" id="NF002223">
    <property type="entry name" value="PRK01117.1"/>
    <property type="match status" value="1"/>
</dbReference>
<dbReference type="PATRIC" id="fig|45067.4.peg.648"/>
<feature type="binding site" description="in other chain" evidence="8">
    <location>
        <begin position="39"/>
        <end position="42"/>
    </location>
    <ligand>
        <name>IMP</name>
        <dbReference type="ChEBI" id="CHEBI:58053"/>
        <note>ligand shared between dimeric partners</note>
    </ligand>
</feature>
<feature type="binding site" evidence="8">
    <location>
        <position position="144"/>
    </location>
    <ligand>
        <name>IMP</name>
        <dbReference type="ChEBI" id="CHEBI:58053"/>
        <note>ligand shared between dimeric partners</note>
    </ligand>
</feature>
<dbReference type="InterPro" id="IPR042109">
    <property type="entry name" value="Adenylosuccinate_synth_dom1"/>
</dbReference>
<dbReference type="InterPro" id="IPR027417">
    <property type="entry name" value="P-loop_NTPase"/>
</dbReference>
<keyword evidence="2 8" id="KW-0436">Ligase</keyword>
<dbReference type="PANTHER" id="PTHR11846:SF0">
    <property type="entry name" value="ADENYLOSUCCINATE SYNTHETASE"/>
    <property type="match status" value="1"/>
</dbReference>
<dbReference type="InterPro" id="IPR042111">
    <property type="entry name" value="Adenylosuccinate_synth_dom3"/>
</dbReference>
<dbReference type="EMBL" id="LNYI01000011">
    <property type="protein sequence ID" value="KTD23841.1"/>
    <property type="molecule type" value="Genomic_DNA"/>
</dbReference>
<dbReference type="NCBIfam" id="TIGR00184">
    <property type="entry name" value="purA"/>
    <property type="match status" value="1"/>
</dbReference>
<keyword evidence="4 8" id="KW-0547">Nucleotide-binding</keyword>
<feature type="active site" description="Proton donor" evidence="8">
    <location>
        <position position="42"/>
    </location>
</feature>
<feature type="active site" description="Proton acceptor" evidence="8">
    <location>
        <position position="14"/>
    </location>
</feature>
<feature type="binding site" evidence="8">
    <location>
        <position position="306"/>
    </location>
    <ligand>
        <name>GTP</name>
        <dbReference type="ChEBI" id="CHEBI:37565"/>
    </ligand>
</feature>
<feature type="binding site" description="in other chain" evidence="8">
    <location>
        <position position="240"/>
    </location>
    <ligand>
        <name>IMP</name>
        <dbReference type="ChEBI" id="CHEBI:58053"/>
        <note>ligand shared between dimeric partners</note>
    </ligand>
</feature>
<feature type="binding site" evidence="8">
    <location>
        <begin position="415"/>
        <end position="417"/>
    </location>
    <ligand>
        <name>GTP</name>
        <dbReference type="ChEBI" id="CHEBI:37565"/>
    </ligand>
</feature>
<evidence type="ECO:0000256" key="9">
    <source>
        <dbReference type="PROSITE-ProRule" id="PRU10134"/>
    </source>
</evidence>
<dbReference type="SUPFAM" id="SSF52540">
    <property type="entry name" value="P-loop containing nucleoside triphosphate hydrolases"/>
    <property type="match status" value="1"/>
</dbReference>
<dbReference type="GO" id="GO:0005525">
    <property type="term" value="F:GTP binding"/>
    <property type="evidence" value="ECO:0007669"/>
    <property type="project" value="UniProtKB-UniRule"/>
</dbReference>
<comment type="subunit">
    <text evidence="1 8">Homodimer.</text>
</comment>
<name>A0A0W0VV49_9GAMM</name>
<dbReference type="GO" id="GO:0004019">
    <property type="term" value="F:adenylosuccinate synthase activity"/>
    <property type="evidence" value="ECO:0007669"/>
    <property type="project" value="UniProtKB-UniRule"/>
</dbReference>
<comment type="caution">
    <text evidence="11">The sequence shown here is derived from an EMBL/GenBank/DDBJ whole genome shotgun (WGS) entry which is preliminary data.</text>
</comment>
<organism evidence="11 12">
    <name type="scientific">Legionella lansingensis</name>
    <dbReference type="NCBI Taxonomy" id="45067"/>
    <lineage>
        <taxon>Bacteria</taxon>
        <taxon>Pseudomonadati</taxon>
        <taxon>Pseudomonadota</taxon>
        <taxon>Gammaproteobacteria</taxon>
        <taxon>Legionellales</taxon>
        <taxon>Legionellaceae</taxon>
        <taxon>Legionella</taxon>
    </lineage>
</organism>
<proteinExistence type="inferred from homology"/>
<dbReference type="HAMAP" id="MF_00011">
    <property type="entry name" value="Adenylosucc_synth"/>
    <property type="match status" value="1"/>
</dbReference>
<evidence type="ECO:0000256" key="3">
    <source>
        <dbReference type="ARBA" id="ARBA00022723"/>
    </source>
</evidence>
<evidence type="ECO:0000256" key="10">
    <source>
        <dbReference type="RuleBase" id="RU000520"/>
    </source>
</evidence>
<comment type="catalytic activity">
    <reaction evidence="8 10">
        <text>IMP + L-aspartate + GTP = N(6)-(1,2-dicarboxyethyl)-AMP + GDP + phosphate + 2 H(+)</text>
        <dbReference type="Rhea" id="RHEA:15753"/>
        <dbReference type="ChEBI" id="CHEBI:15378"/>
        <dbReference type="ChEBI" id="CHEBI:29991"/>
        <dbReference type="ChEBI" id="CHEBI:37565"/>
        <dbReference type="ChEBI" id="CHEBI:43474"/>
        <dbReference type="ChEBI" id="CHEBI:57567"/>
        <dbReference type="ChEBI" id="CHEBI:58053"/>
        <dbReference type="ChEBI" id="CHEBI:58189"/>
        <dbReference type="EC" id="6.3.4.4"/>
    </reaction>
</comment>
<gene>
    <name evidence="8 11" type="primary">purA</name>
    <name evidence="11" type="ORF">Llan_0622</name>
</gene>
<protein>
    <recommendedName>
        <fullName evidence="8 10">Adenylosuccinate synthetase</fullName>
        <shortName evidence="8">AMPSase</shortName>
        <shortName evidence="8">AdSS</shortName>
        <ecNumber evidence="8 10">6.3.4.4</ecNumber>
    </recommendedName>
    <alternativeName>
        <fullName evidence="8">IMP--aspartate ligase</fullName>
    </alternativeName>
</protein>
<comment type="pathway">
    <text evidence="8 10">Purine metabolism; AMP biosynthesis via de novo pathway; AMP from IMP: step 1/2.</text>
</comment>
<dbReference type="EC" id="6.3.4.4" evidence="8 10"/>
<keyword evidence="3 8" id="KW-0479">Metal-binding</keyword>
<dbReference type="UniPathway" id="UPA00075">
    <property type="reaction ID" value="UER00335"/>
</dbReference>
<comment type="function">
    <text evidence="8">Plays an important role in the de novo pathway of purine nucleotide biosynthesis. Catalyzes the first committed step in the biosynthesis of AMP from IMP.</text>
</comment>
<dbReference type="GO" id="GO:0005737">
    <property type="term" value="C:cytoplasm"/>
    <property type="evidence" value="ECO:0007669"/>
    <property type="project" value="UniProtKB-SubCell"/>
</dbReference>
<dbReference type="Gene3D" id="1.10.300.10">
    <property type="entry name" value="Adenylosuccinate Synthetase, subunit A, domain 2"/>
    <property type="match status" value="1"/>
</dbReference>
<accession>A0A0W0VV49</accession>
<feature type="binding site" evidence="8">
    <location>
        <position position="41"/>
    </location>
    <ligand>
        <name>Mg(2+)</name>
        <dbReference type="ChEBI" id="CHEBI:18420"/>
    </ligand>
</feature>
<dbReference type="PANTHER" id="PTHR11846">
    <property type="entry name" value="ADENYLOSUCCINATE SYNTHETASE"/>
    <property type="match status" value="1"/>
</dbReference>
<evidence type="ECO:0000256" key="2">
    <source>
        <dbReference type="ARBA" id="ARBA00022598"/>
    </source>
</evidence>
<evidence type="ECO:0000256" key="7">
    <source>
        <dbReference type="ARBA" id="ARBA00023134"/>
    </source>
</evidence>
<feature type="binding site" evidence="8">
    <location>
        <position position="14"/>
    </location>
    <ligand>
        <name>Mg(2+)</name>
        <dbReference type="ChEBI" id="CHEBI:18420"/>
    </ligand>
</feature>
<dbReference type="STRING" id="45067.Llan_0622"/>
<dbReference type="InterPro" id="IPR033128">
    <property type="entry name" value="Adenylosuccin_syn_Lys_AS"/>
</dbReference>
<feature type="binding site" evidence="8">
    <location>
        <begin position="300"/>
        <end position="306"/>
    </location>
    <ligand>
        <name>substrate</name>
    </ligand>
</feature>
<keyword evidence="8" id="KW-0963">Cytoplasm</keyword>
<keyword evidence="7 8" id="KW-0342">GTP-binding</keyword>
<comment type="cofactor">
    <cofactor evidence="8">
        <name>Mg(2+)</name>
        <dbReference type="ChEBI" id="CHEBI:18420"/>
    </cofactor>
    <text evidence="8">Binds 1 Mg(2+) ion per subunit.</text>
</comment>
<feature type="binding site" description="in other chain" evidence="8">
    <location>
        <begin position="14"/>
        <end position="17"/>
    </location>
    <ligand>
        <name>IMP</name>
        <dbReference type="ChEBI" id="CHEBI:58053"/>
        <note>ligand shared between dimeric partners</note>
    </ligand>
</feature>
<feature type="binding site" description="in other chain" evidence="8">
    <location>
        <position position="225"/>
    </location>
    <ligand>
        <name>IMP</name>
        <dbReference type="ChEBI" id="CHEBI:58053"/>
        <note>ligand shared between dimeric partners</note>
    </ligand>
</feature>
<dbReference type="Proteomes" id="UP000054869">
    <property type="component" value="Unassembled WGS sequence"/>
</dbReference>
<dbReference type="FunFam" id="3.90.170.10:FF:000001">
    <property type="entry name" value="Adenylosuccinate synthetase"/>
    <property type="match status" value="1"/>
</dbReference>
<dbReference type="RefSeq" id="WP_028372164.1">
    <property type="nucleotide sequence ID" value="NZ_CAAAJD010000001.1"/>
</dbReference>
<evidence type="ECO:0000313" key="11">
    <source>
        <dbReference type="EMBL" id="KTD23841.1"/>
    </source>
</evidence>
<feature type="binding site" evidence="8">
    <location>
        <begin position="332"/>
        <end position="334"/>
    </location>
    <ligand>
        <name>GTP</name>
        <dbReference type="ChEBI" id="CHEBI:37565"/>
    </ligand>
</feature>
<dbReference type="Pfam" id="PF00709">
    <property type="entry name" value="Adenylsucc_synt"/>
    <property type="match status" value="1"/>
</dbReference>
<dbReference type="InterPro" id="IPR042110">
    <property type="entry name" value="Adenylosuccinate_synth_dom2"/>
</dbReference>
<keyword evidence="6 8" id="KW-0460">Magnesium</keyword>
<feature type="active site" evidence="9">
    <location>
        <position position="141"/>
    </location>
</feature>
<dbReference type="InterPro" id="IPR018220">
    <property type="entry name" value="Adenylosuccin_syn_GTP-bd"/>
</dbReference>
<evidence type="ECO:0000256" key="5">
    <source>
        <dbReference type="ARBA" id="ARBA00022755"/>
    </source>
</evidence>
<evidence type="ECO:0000256" key="6">
    <source>
        <dbReference type="ARBA" id="ARBA00022842"/>
    </source>
</evidence>
<keyword evidence="12" id="KW-1185">Reference proteome</keyword>
<evidence type="ECO:0000256" key="1">
    <source>
        <dbReference type="ARBA" id="ARBA00011738"/>
    </source>
</evidence>
<evidence type="ECO:0000256" key="8">
    <source>
        <dbReference type="HAMAP-Rule" id="MF_00011"/>
    </source>
</evidence>
<sequence>MGKNVVVIGTQWGDEGKGKIVDLLTHDAQVVVRYQGGHNAGHTLKIKGEKTVLRLIPSGMLRPHVKCYIGNGVVLSPQALLDEIKELEQKGIHVRNRLRISQACPLILPYHIALDKARENQKGTAAIGTTGRGIGPAYEDKVARRALKVRDLLYPERFHNKLTELLQYHNFVLKEYYKQPEVDLQQLLDDARIWADELKDMICDVTTCLHEHREKGDAILFEGAQGVYLDIDHGTYPFVTSSNTCVGSVVNGAGFGPRYIDYVLGITKAYTTRVGGGPFPTELQDEIGKGLAARGNEFGAVTGRPRRCGWLDAVLLRRSIELNSITGLCMTKLDVLDGLATVKIAVAYRDSSGQLLSRPPQAAEDFEGLEPIYEEMPGWSESTADVTDMKLLPANAIAYIKRIENLLGVPVDMLSTGPERDSTVILRDPFELKQSR</sequence>
<dbReference type="PROSITE" id="PS01266">
    <property type="entry name" value="ADENYLOSUCCIN_SYN_1"/>
    <property type="match status" value="1"/>
</dbReference>
<reference evidence="11 12" key="1">
    <citation type="submission" date="2015-11" db="EMBL/GenBank/DDBJ databases">
        <title>Genomic analysis of 38 Legionella species identifies large and diverse effector repertoires.</title>
        <authorList>
            <person name="Burstein D."/>
            <person name="Amaro F."/>
            <person name="Zusman T."/>
            <person name="Lifshitz Z."/>
            <person name="Cohen O."/>
            <person name="Gilbert J.A."/>
            <person name="Pupko T."/>
            <person name="Shuman H.A."/>
            <person name="Segal G."/>
        </authorList>
    </citation>
    <scope>NUCLEOTIDE SEQUENCE [LARGE SCALE GENOMIC DNA]</scope>
    <source>
        <strain evidence="11 12">ATCC 49751</strain>
    </source>
</reference>
<dbReference type="AlphaFoldDB" id="A0A0W0VV49"/>
<evidence type="ECO:0000313" key="12">
    <source>
        <dbReference type="Proteomes" id="UP000054869"/>
    </source>
</evidence>
<dbReference type="GO" id="GO:0000287">
    <property type="term" value="F:magnesium ion binding"/>
    <property type="evidence" value="ECO:0007669"/>
    <property type="project" value="UniProtKB-UniRule"/>
</dbReference>
<dbReference type="CDD" id="cd03108">
    <property type="entry name" value="AdSS"/>
    <property type="match status" value="1"/>
</dbReference>
<feature type="binding site" description="in other chain" evidence="8">
    <location>
        <position position="130"/>
    </location>
    <ligand>
        <name>IMP</name>
        <dbReference type="ChEBI" id="CHEBI:58053"/>
        <note>ligand shared between dimeric partners</note>
    </ligand>
</feature>
<dbReference type="SMART" id="SM00788">
    <property type="entry name" value="Adenylsucc_synt"/>
    <property type="match status" value="1"/>
</dbReference>
<dbReference type="PROSITE" id="PS00513">
    <property type="entry name" value="ADENYLOSUCCIN_SYN_2"/>
    <property type="match status" value="1"/>
</dbReference>
<dbReference type="InterPro" id="IPR001114">
    <property type="entry name" value="Adenylosuccinate_synthetase"/>
</dbReference>
<dbReference type="eggNOG" id="COG0104">
    <property type="taxonomic scope" value="Bacteria"/>
</dbReference>
<dbReference type="FunFam" id="1.10.300.10:FF:000001">
    <property type="entry name" value="Adenylosuccinate synthetase"/>
    <property type="match status" value="1"/>
</dbReference>
<evidence type="ECO:0000256" key="4">
    <source>
        <dbReference type="ARBA" id="ARBA00022741"/>
    </source>
</evidence>
<dbReference type="OrthoDB" id="9807553at2"/>
<dbReference type="Gene3D" id="3.90.170.10">
    <property type="entry name" value="Adenylosuccinate Synthetase, subunit A, domain 3"/>
    <property type="match status" value="1"/>
</dbReference>